<protein>
    <submittedName>
        <fullName evidence="6">Carboxylesterase from carbohydrate esterase family gh10</fullName>
    </submittedName>
</protein>
<dbReference type="AlphaFoldDB" id="A0A9P6LLK9"/>
<evidence type="ECO:0000256" key="1">
    <source>
        <dbReference type="ARBA" id="ARBA00005964"/>
    </source>
</evidence>
<comment type="similarity">
    <text evidence="1">Belongs to the type-B carboxylesterase/lipase family.</text>
</comment>
<feature type="domain" description="Carboxylesterase type B" evidence="4">
    <location>
        <begin position="333"/>
        <end position="810"/>
    </location>
</feature>
<dbReference type="GO" id="GO:0016787">
    <property type="term" value="F:hydrolase activity"/>
    <property type="evidence" value="ECO:0007669"/>
    <property type="project" value="UniProtKB-KW"/>
</dbReference>
<evidence type="ECO:0000256" key="3">
    <source>
        <dbReference type="SAM" id="SignalP"/>
    </source>
</evidence>
<dbReference type="InterPro" id="IPR002018">
    <property type="entry name" value="CarbesteraseB"/>
</dbReference>
<dbReference type="PANTHER" id="PTHR43142">
    <property type="entry name" value="CARBOXYLIC ESTER HYDROLASE"/>
    <property type="match status" value="1"/>
</dbReference>
<dbReference type="Pfam" id="PF14856">
    <property type="entry name" value="Hce2"/>
    <property type="match status" value="1"/>
</dbReference>
<gene>
    <name evidence="6" type="ORF">CkaCkLH20_05050</name>
</gene>
<dbReference type="EMBL" id="JAATWM020000014">
    <property type="protein sequence ID" value="KAF9877350.1"/>
    <property type="molecule type" value="Genomic_DNA"/>
</dbReference>
<keyword evidence="3" id="KW-0732">Signal</keyword>
<evidence type="ECO:0000259" key="5">
    <source>
        <dbReference type="Pfam" id="PF14856"/>
    </source>
</evidence>
<dbReference type="InterPro" id="IPR029058">
    <property type="entry name" value="AB_hydrolase_fold"/>
</dbReference>
<evidence type="ECO:0000256" key="2">
    <source>
        <dbReference type="ARBA" id="ARBA00022801"/>
    </source>
</evidence>
<dbReference type="SUPFAM" id="SSF53474">
    <property type="entry name" value="alpha/beta-Hydrolases"/>
    <property type="match status" value="1"/>
</dbReference>
<keyword evidence="2" id="KW-0378">Hydrolase</keyword>
<feature type="signal peptide" evidence="3">
    <location>
        <begin position="1"/>
        <end position="20"/>
    </location>
</feature>
<dbReference type="Pfam" id="PF00135">
    <property type="entry name" value="COesterase"/>
    <property type="match status" value="1"/>
</dbReference>
<keyword evidence="7" id="KW-1185">Reference proteome</keyword>
<sequence length="839" mass="92383">MVYMDRLIAVAAMIIAAVSAGPLVPGQSAGDDCSSICNDGKTNLENSVCYSMKLDDGTCHAVYVNTAVARLDIDDDEVDTASLTQTSDSPPADGSPLIARSLFEKGAKPTLICMHYSSPTCMKRGKGANMDDCGNLARFWNGHYGRWVFEGRDFAGHHWLNLMTSGSCVFAVGNPQSATEFERTYLGNSDITNVLSAGTSECRGGDGLEAQGTMDCKKWPLHYWIGSMEHFNCCTGEDPPNPNTERLLAILDYQEKNVSAIWIATAKNSSSPRAISSKGNASSPNPSEKLPALCTHSAPFSNGVAQDTSPRWQVMVNSNTDDTLGFRDRNSFRFHGLRFASKTQRFTYPKLYKGSNGRNVSALDFGSPCYQGFGGSEDCHFLNIYTPYLPRSRQTDKRLRPVMFWIHGGALTSGFGSDPLFDGGNMASRGDVVVVTINYRLGTLGYLALDDDVTNGNYGLADQITALDWVQEHIRDFGGDPARITIFGQSAGGASVRALLASPKAKGKFAGAIPMSSLGGLTYGTSYAKYYTIDESMDVVGKTILNSTNCTTARSQVDCLRQLPVEKVGRGARYMVVDGKYLTSDELQLNGDKLDVHLMMGTTSEDGLPFLIFPQNGTVPNITLWLTSQGLPDPPKNLFPPLNTTTNKTRQAFGIGARMATDAMFRCVDQATVYAGLDSGVLGSKVYYYEFERTYQTPEWPRLDLCDAPKSNKFPNGDPESATNNLRCHSGELLPLFGNLARQRLPYRDQYDLPWEQYLVDTFSSFARTYDPNPDKDFLRARGFNNTLNALEKTGPWEPSVKGDMKTRSIDWPVEKTMMRGFKDLEQCKWLKLPLEYYI</sequence>
<dbReference type="RefSeq" id="XP_038746811.1">
    <property type="nucleotide sequence ID" value="XM_038887769.1"/>
</dbReference>
<evidence type="ECO:0000313" key="6">
    <source>
        <dbReference type="EMBL" id="KAF9877350.1"/>
    </source>
</evidence>
<evidence type="ECO:0000259" key="4">
    <source>
        <dbReference type="Pfam" id="PF00135"/>
    </source>
</evidence>
<reference evidence="6" key="2">
    <citation type="submission" date="2020-11" db="EMBL/GenBank/DDBJ databases">
        <title>Whole genome sequencing of Colletotrichum sp.</title>
        <authorList>
            <person name="Li H."/>
        </authorList>
    </citation>
    <scope>NUCLEOTIDE SEQUENCE</scope>
    <source>
        <strain evidence="6">CkLH20</strain>
    </source>
</reference>
<dbReference type="GeneID" id="62160843"/>
<dbReference type="OrthoDB" id="408631at2759"/>
<organism evidence="6 7">
    <name type="scientific">Colletotrichum karsti</name>
    <dbReference type="NCBI Taxonomy" id="1095194"/>
    <lineage>
        <taxon>Eukaryota</taxon>
        <taxon>Fungi</taxon>
        <taxon>Dikarya</taxon>
        <taxon>Ascomycota</taxon>
        <taxon>Pezizomycotina</taxon>
        <taxon>Sordariomycetes</taxon>
        <taxon>Hypocreomycetidae</taxon>
        <taxon>Glomerellales</taxon>
        <taxon>Glomerellaceae</taxon>
        <taxon>Colletotrichum</taxon>
        <taxon>Colletotrichum boninense species complex</taxon>
    </lineage>
</organism>
<dbReference type="InterPro" id="IPR019826">
    <property type="entry name" value="Carboxylesterase_B_AS"/>
</dbReference>
<dbReference type="Gene3D" id="3.40.50.1820">
    <property type="entry name" value="alpha/beta hydrolase"/>
    <property type="match status" value="1"/>
</dbReference>
<accession>A0A9P6LLK9</accession>
<feature type="chain" id="PRO_5040313551" evidence="3">
    <location>
        <begin position="21"/>
        <end position="839"/>
    </location>
</feature>
<dbReference type="PROSITE" id="PS00122">
    <property type="entry name" value="CARBOXYLESTERASE_B_1"/>
    <property type="match status" value="1"/>
</dbReference>
<comment type="caution">
    <text evidence="6">The sequence shown here is derived from an EMBL/GenBank/DDBJ whole genome shotgun (WGS) entry which is preliminary data.</text>
</comment>
<reference evidence="6" key="1">
    <citation type="submission" date="2020-03" db="EMBL/GenBank/DDBJ databases">
        <authorList>
            <person name="He L."/>
        </authorList>
    </citation>
    <scope>NUCLEOTIDE SEQUENCE</scope>
    <source>
        <strain evidence="6">CkLH20</strain>
    </source>
</reference>
<name>A0A9P6LLK9_9PEZI</name>
<dbReference type="Proteomes" id="UP000781932">
    <property type="component" value="Unassembled WGS sequence"/>
</dbReference>
<proteinExistence type="inferred from homology"/>
<feature type="domain" description="Ecp2 effector protein-like" evidence="5">
    <location>
        <begin position="123"/>
        <end position="216"/>
    </location>
</feature>
<evidence type="ECO:0000313" key="7">
    <source>
        <dbReference type="Proteomes" id="UP000781932"/>
    </source>
</evidence>
<dbReference type="InterPro" id="IPR029226">
    <property type="entry name" value="Ecp2-like"/>
</dbReference>
<dbReference type="PANTHER" id="PTHR43142:SF3">
    <property type="entry name" value="PUTATIVE (AFU_ORTHOLOGUE AFUA_3G09070)-RELATED"/>
    <property type="match status" value="1"/>
</dbReference>